<protein>
    <submittedName>
        <fullName evidence="2">N-acetylglucosamine kinase</fullName>
    </submittedName>
</protein>
<evidence type="ECO:0000313" key="2">
    <source>
        <dbReference type="EMBL" id="GAA4651820.1"/>
    </source>
</evidence>
<organism evidence="2 3">
    <name type="scientific">Kistimonas scapharcae</name>
    <dbReference type="NCBI Taxonomy" id="1036133"/>
    <lineage>
        <taxon>Bacteria</taxon>
        <taxon>Pseudomonadati</taxon>
        <taxon>Pseudomonadota</taxon>
        <taxon>Gammaproteobacteria</taxon>
        <taxon>Oceanospirillales</taxon>
        <taxon>Endozoicomonadaceae</taxon>
        <taxon>Kistimonas</taxon>
    </lineage>
</organism>
<dbReference type="SUPFAM" id="SSF53067">
    <property type="entry name" value="Actin-like ATPase domain"/>
    <property type="match status" value="2"/>
</dbReference>
<proteinExistence type="predicted"/>
<dbReference type="Gene3D" id="3.30.420.40">
    <property type="match status" value="2"/>
</dbReference>
<reference evidence="3" key="1">
    <citation type="journal article" date="2019" name="Int. J. Syst. Evol. Microbiol.">
        <title>The Global Catalogue of Microorganisms (GCM) 10K type strain sequencing project: providing services to taxonomists for standard genome sequencing and annotation.</title>
        <authorList>
            <consortium name="The Broad Institute Genomics Platform"/>
            <consortium name="The Broad Institute Genome Sequencing Center for Infectious Disease"/>
            <person name="Wu L."/>
            <person name="Ma J."/>
        </authorList>
    </citation>
    <scope>NUCLEOTIDE SEQUENCE [LARGE SCALE GENOMIC DNA]</scope>
    <source>
        <strain evidence="3">JCM 17805</strain>
    </source>
</reference>
<dbReference type="PANTHER" id="PTHR43190">
    <property type="entry name" value="N-ACETYL-D-GLUCOSAMINE KINASE"/>
    <property type="match status" value="1"/>
</dbReference>
<dbReference type="InterPro" id="IPR052519">
    <property type="entry name" value="Euk-type_GlcNAc_Kinase"/>
</dbReference>
<gene>
    <name evidence="2" type="ORF">GCM10023116_41040</name>
</gene>
<dbReference type="Pfam" id="PF01869">
    <property type="entry name" value="BcrAD_BadFG"/>
    <property type="match status" value="1"/>
</dbReference>
<dbReference type="GO" id="GO:0016301">
    <property type="term" value="F:kinase activity"/>
    <property type="evidence" value="ECO:0007669"/>
    <property type="project" value="UniProtKB-KW"/>
</dbReference>
<dbReference type="PANTHER" id="PTHR43190:SF3">
    <property type="entry name" value="N-ACETYL-D-GLUCOSAMINE KINASE"/>
    <property type="match status" value="1"/>
</dbReference>
<feature type="domain" description="ATPase BadF/BadG/BcrA/BcrD type" evidence="1">
    <location>
        <begin position="7"/>
        <end position="255"/>
    </location>
</feature>
<name>A0ABP8V970_9GAMM</name>
<keyword evidence="2" id="KW-0418">Kinase</keyword>
<evidence type="ECO:0000259" key="1">
    <source>
        <dbReference type="Pfam" id="PF01869"/>
    </source>
</evidence>
<dbReference type="CDD" id="cd24082">
    <property type="entry name" value="ASKHA_NBD_GspK-like"/>
    <property type="match status" value="1"/>
</dbReference>
<dbReference type="EMBL" id="BAABFL010000463">
    <property type="protein sequence ID" value="GAA4651820.1"/>
    <property type="molecule type" value="Genomic_DNA"/>
</dbReference>
<keyword evidence="2" id="KW-0808">Transferase</keyword>
<dbReference type="RefSeq" id="WP_345198271.1">
    <property type="nucleotide sequence ID" value="NZ_BAABFL010000463.1"/>
</dbReference>
<comment type="caution">
    <text evidence="2">The sequence shown here is derived from an EMBL/GenBank/DDBJ whole genome shotgun (WGS) entry which is preliminary data.</text>
</comment>
<evidence type="ECO:0000313" key="3">
    <source>
        <dbReference type="Proteomes" id="UP001500604"/>
    </source>
</evidence>
<dbReference type="Proteomes" id="UP001500604">
    <property type="component" value="Unassembled WGS sequence"/>
</dbReference>
<sequence>MTEKLFLGIDGGGTSCRARLCNGDGQVLGEGLTGIANPRFGLDQACNNILSATRQALQQAGLHEDDMQRMVAGFGLAGINHINDRNAVMQWGFPFASLVMRSDAYTACLGAFDGANGSILIMGTGSCGFWIRDDESGSVGGWGFPISDHASGARLGLDALSYALRAHEGIVPGTPLCSALMAHFDHSPEAIIAWQTHALPRDYGAFAPVIFDHVDKKDSLAIQLLQAAAEDAAAMIRALLDKGVEHCALVGGISGFIRPWLPESLLPYIVEPKGDALSGALIMAREGQ</sequence>
<dbReference type="InterPro" id="IPR002731">
    <property type="entry name" value="ATPase_BadF"/>
</dbReference>
<keyword evidence="3" id="KW-1185">Reference proteome</keyword>
<accession>A0ABP8V970</accession>
<dbReference type="InterPro" id="IPR043129">
    <property type="entry name" value="ATPase_NBD"/>
</dbReference>